<dbReference type="Gene3D" id="2.60.40.150">
    <property type="entry name" value="C2 domain"/>
    <property type="match status" value="1"/>
</dbReference>
<dbReference type="AlphaFoldDB" id="A0A7J7P683"/>
<dbReference type="Pfam" id="PF00168">
    <property type="entry name" value="C2"/>
    <property type="match status" value="1"/>
</dbReference>
<evidence type="ECO:0000313" key="3">
    <source>
        <dbReference type="Proteomes" id="UP000541444"/>
    </source>
</evidence>
<dbReference type="PANTHER" id="PTHR47264:SF3">
    <property type="entry name" value="SYNAPTOTAGMIN-5 ISOFORM X1"/>
    <property type="match status" value="1"/>
</dbReference>
<dbReference type="InterPro" id="IPR000008">
    <property type="entry name" value="C2_dom"/>
</dbReference>
<keyword evidence="3" id="KW-1185">Reference proteome</keyword>
<evidence type="ECO:0000259" key="1">
    <source>
        <dbReference type="Pfam" id="PF00168"/>
    </source>
</evidence>
<evidence type="ECO:0000313" key="2">
    <source>
        <dbReference type="EMBL" id="KAF6174959.1"/>
    </source>
</evidence>
<dbReference type="SUPFAM" id="SSF49562">
    <property type="entry name" value="C2 domain (Calcium/lipid-binding domain, CaLB)"/>
    <property type="match status" value="1"/>
</dbReference>
<comment type="caution">
    <text evidence="2">The sequence shown here is derived from an EMBL/GenBank/DDBJ whole genome shotgun (WGS) entry which is preliminary data.</text>
</comment>
<protein>
    <recommendedName>
        <fullName evidence="1">C2 domain-containing protein</fullName>
    </recommendedName>
</protein>
<dbReference type="OrthoDB" id="270970at2759"/>
<sequence length="93" mass="10696">MERPMDRGIETFQMVVGWTFTRRTRISIQAFKSMQSTNGNSGSGWIELILAEARDLTAADLRGTSDPYVRVQYRNIKKKQSSAQEYFNDPMIT</sequence>
<accession>A0A7J7P683</accession>
<dbReference type="EMBL" id="JACGCM010000223">
    <property type="protein sequence ID" value="KAF6174959.1"/>
    <property type="molecule type" value="Genomic_DNA"/>
</dbReference>
<dbReference type="InterPro" id="IPR035892">
    <property type="entry name" value="C2_domain_sf"/>
</dbReference>
<dbReference type="CDD" id="cd00030">
    <property type="entry name" value="C2"/>
    <property type="match status" value="1"/>
</dbReference>
<dbReference type="Proteomes" id="UP000541444">
    <property type="component" value="Unassembled WGS sequence"/>
</dbReference>
<name>A0A7J7P683_9MAGN</name>
<proteinExistence type="predicted"/>
<feature type="domain" description="C2" evidence="1">
    <location>
        <begin position="47"/>
        <end position="84"/>
    </location>
</feature>
<gene>
    <name evidence="2" type="ORF">GIB67_026447</name>
</gene>
<reference evidence="2 3" key="1">
    <citation type="journal article" date="2020" name="IScience">
        <title>Genome Sequencing of the Endangered Kingdonia uniflora (Circaeasteraceae, Ranunculales) Reveals Potential Mechanisms of Evolutionary Specialization.</title>
        <authorList>
            <person name="Sun Y."/>
            <person name="Deng T."/>
            <person name="Zhang A."/>
            <person name="Moore M.J."/>
            <person name="Landis J.B."/>
            <person name="Lin N."/>
            <person name="Zhang H."/>
            <person name="Zhang X."/>
            <person name="Huang J."/>
            <person name="Zhang X."/>
            <person name="Sun H."/>
            <person name="Wang H."/>
        </authorList>
    </citation>
    <scope>NUCLEOTIDE SEQUENCE [LARGE SCALE GENOMIC DNA]</scope>
    <source>
        <strain evidence="2">TB1705</strain>
        <tissue evidence="2">Leaf</tissue>
    </source>
</reference>
<dbReference type="PANTHER" id="PTHR47264">
    <property type="entry name" value="OS01G0128800 PROTEIN"/>
    <property type="match status" value="1"/>
</dbReference>
<organism evidence="2 3">
    <name type="scientific">Kingdonia uniflora</name>
    <dbReference type="NCBI Taxonomy" id="39325"/>
    <lineage>
        <taxon>Eukaryota</taxon>
        <taxon>Viridiplantae</taxon>
        <taxon>Streptophyta</taxon>
        <taxon>Embryophyta</taxon>
        <taxon>Tracheophyta</taxon>
        <taxon>Spermatophyta</taxon>
        <taxon>Magnoliopsida</taxon>
        <taxon>Ranunculales</taxon>
        <taxon>Circaeasteraceae</taxon>
        <taxon>Kingdonia</taxon>
    </lineage>
</organism>